<keyword evidence="3" id="KW-1185">Reference proteome</keyword>
<protein>
    <submittedName>
        <fullName evidence="2">PadR family transcriptional regulator</fullName>
    </submittedName>
</protein>
<dbReference type="Proteomes" id="UP000306628">
    <property type="component" value="Unassembled WGS sequence"/>
</dbReference>
<organism evidence="2 3">
    <name type="scientific">Nonomuraea zeae</name>
    <dbReference type="NCBI Taxonomy" id="1642303"/>
    <lineage>
        <taxon>Bacteria</taxon>
        <taxon>Bacillati</taxon>
        <taxon>Actinomycetota</taxon>
        <taxon>Actinomycetes</taxon>
        <taxon>Streptosporangiales</taxon>
        <taxon>Streptosporangiaceae</taxon>
        <taxon>Nonomuraea</taxon>
    </lineage>
</organism>
<dbReference type="InterPro" id="IPR036390">
    <property type="entry name" value="WH_DNA-bd_sf"/>
</dbReference>
<feature type="domain" description="Transcription regulator PadR N-terminal" evidence="1">
    <location>
        <begin position="8"/>
        <end position="81"/>
    </location>
</feature>
<proteinExistence type="predicted"/>
<dbReference type="Gene3D" id="1.10.10.10">
    <property type="entry name" value="Winged helix-like DNA-binding domain superfamily/Winged helix DNA-binding domain"/>
    <property type="match status" value="1"/>
</dbReference>
<evidence type="ECO:0000313" key="2">
    <source>
        <dbReference type="EMBL" id="TMR30330.1"/>
    </source>
</evidence>
<name>A0A5S4GV78_9ACTN</name>
<dbReference type="InterPro" id="IPR052509">
    <property type="entry name" value="Metal_resp_DNA-bind_regulator"/>
</dbReference>
<evidence type="ECO:0000313" key="3">
    <source>
        <dbReference type="Proteomes" id="UP000306628"/>
    </source>
</evidence>
<dbReference type="OrthoDB" id="122286at2"/>
<reference evidence="2 3" key="1">
    <citation type="submission" date="2019-05" db="EMBL/GenBank/DDBJ databases">
        <title>Draft genome sequence of Nonomuraea zeae DSM 100528.</title>
        <authorList>
            <person name="Saricaoglu S."/>
            <person name="Isik K."/>
        </authorList>
    </citation>
    <scope>NUCLEOTIDE SEQUENCE [LARGE SCALE GENOMIC DNA]</scope>
    <source>
        <strain evidence="2 3">DSM 100528</strain>
    </source>
</reference>
<dbReference type="AlphaFoldDB" id="A0A5S4GV78"/>
<dbReference type="Pfam" id="PF03551">
    <property type="entry name" value="PadR"/>
    <property type="match status" value="1"/>
</dbReference>
<gene>
    <name evidence="2" type="ORF">ETD85_29610</name>
</gene>
<dbReference type="SUPFAM" id="SSF46785">
    <property type="entry name" value="Winged helix' DNA-binding domain"/>
    <property type="match status" value="1"/>
</dbReference>
<comment type="caution">
    <text evidence="2">The sequence shown here is derived from an EMBL/GenBank/DDBJ whole genome shotgun (WGS) entry which is preliminary data.</text>
</comment>
<dbReference type="InterPro" id="IPR005149">
    <property type="entry name" value="Tscrpt_reg_PadR_N"/>
</dbReference>
<accession>A0A5S4GV78</accession>
<dbReference type="PANTHER" id="PTHR33169:SF13">
    <property type="entry name" value="PADR-FAMILY TRANSCRIPTIONAL REGULATOR"/>
    <property type="match status" value="1"/>
</dbReference>
<evidence type="ECO:0000259" key="1">
    <source>
        <dbReference type="Pfam" id="PF03551"/>
    </source>
</evidence>
<dbReference type="PANTHER" id="PTHR33169">
    <property type="entry name" value="PADR-FAMILY TRANSCRIPTIONAL REGULATOR"/>
    <property type="match status" value="1"/>
</dbReference>
<sequence>MQEPTFLILTALAAKPQHGYGIITDVRQISDERVRLRAGTLYAALDRLAEEGLIETDREEVVDGRARRYYRLTPSGEARLSAEAERLRHNAETAAARLRARTRPAFSPNLGAQASSALGARRGARVGSAFGVRLRAGAGGGVA</sequence>
<dbReference type="EMBL" id="VCKX01000103">
    <property type="protein sequence ID" value="TMR30330.1"/>
    <property type="molecule type" value="Genomic_DNA"/>
</dbReference>
<feature type="non-terminal residue" evidence="2">
    <location>
        <position position="143"/>
    </location>
</feature>
<dbReference type="InterPro" id="IPR036388">
    <property type="entry name" value="WH-like_DNA-bd_sf"/>
</dbReference>